<feature type="signal peptide" evidence="9">
    <location>
        <begin position="1"/>
        <end position="20"/>
    </location>
</feature>
<feature type="chain" id="PRO_5040818967" description="Ig-like domain-containing protein" evidence="9">
    <location>
        <begin position="21"/>
        <end position="176"/>
    </location>
</feature>
<dbReference type="InterPro" id="IPR013783">
    <property type="entry name" value="Ig-like_fold"/>
</dbReference>
<dbReference type="Proteomes" id="UP001059041">
    <property type="component" value="Linkage Group LG1"/>
</dbReference>
<keyword evidence="12" id="KW-1185">Reference proteome</keyword>
<dbReference type="AlphaFoldDB" id="A0A9W8CD51"/>
<dbReference type="InterPro" id="IPR052051">
    <property type="entry name" value="TCR_complex_component"/>
</dbReference>
<evidence type="ECO:0000256" key="7">
    <source>
        <dbReference type="ARBA" id="ARBA00023180"/>
    </source>
</evidence>
<protein>
    <recommendedName>
        <fullName evidence="10">Ig-like domain-containing protein</fullName>
    </recommendedName>
</protein>
<evidence type="ECO:0000256" key="5">
    <source>
        <dbReference type="ARBA" id="ARBA00023136"/>
    </source>
</evidence>
<dbReference type="SMART" id="SM00409">
    <property type="entry name" value="IG"/>
    <property type="match status" value="1"/>
</dbReference>
<gene>
    <name evidence="11" type="ORF">IRJ41_024694</name>
</gene>
<keyword evidence="2" id="KW-1003">Cell membrane</keyword>
<feature type="compositionally biased region" description="Polar residues" evidence="8">
    <location>
        <begin position="114"/>
        <end position="136"/>
    </location>
</feature>
<dbReference type="InterPro" id="IPR003599">
    <property type="entry name" value="Ig_sub"/>
</dbReference>
<evidence type="ECO:0000256" key="6">
    <source>
        <dbReference type="ARBA" id="ARBA00023157"/>
    </source>
</evidence>
<evidence type="ECO:0000256" key="1">
    <source>
        <dbReference type="ARBA" id="ARBA00004236"/>
    </source>
</evidence>
<reference evidence="11" key="1">
    <citation type="submission" date="2021-02" db="EMBL/GenBank/DDBJ databases">
        <title>Comparative genomics reveals that relaxation of natural selection precedes convergent phenotypic evolution of cavefish.</title>
        <authorList>
            <person name="Peng Z."/>
        </authorList>
    </citation>
    <scope>NUCLEOTIDE SEQUENCE</scope>
    <source>
        <tissue evidence="11">Muscle</tissue>
    </source>
</reference>
<dbReference type="Gene3D" id="2.60.40.10">
    <property type="entry name" value="Immunoglobulins"/>
    <property type="match status" value="1"/>
</dbReference>
<dbReference type="InterPro" id="IPR013106">
    <property type="entry name" value="Ig_V-set"/>
</dbReference>
<evidence type="ECO:0000259" key="10">
    <source>
        <dbReference type="PROSITE" id="PS50835"/>
    </source>
</evidence>
<sequence length="176" mass="19680">MKHLILMCLLLYRNTHTTQSEIHSQSSTEGADVSLYCKHEGKVQWTKHSDGNRWMILTAESKEKIEKHNPDPHNRYSVTDDLSLHIKSVSLSDSGIYYCNANPTVNLTVTSGENRASSNLRHPDSTPTTDLTTAYSSDYKPAATTDPIYSPPEHTATTPDSSTRTAFTSYCIKENK</sequence>
<dbReference type="Pfam" id="PF07686">
    <property type="entry name" value="V-set"/>
    <property type="match status" value="1"/>
</dbReference>
<dbReference type="CDD" id="cd00099">
    <property type="entry name" value="IgV"/>
    <property type="match status" value="1"/>
</dbReference>
<keyword evidence="3 9" id="KW-0732">Signal</keyword>
<dbReference type="InterPro" id="IPR007110">
    <property type="entry name" value="Ig-like_dom"/>
</dbReference>
<evidence type="ECO:0000256" key="8">
    <source>
        <dbReference type="SAM" id="MobiDB-lite"/>
    </source>
</evidence>
<dbReference type="GO" id="GO:0009617">
    <property type="term" value="P:response to bacterium"/>
    <property type="evidence" value="ECO:0007669"/>
    <property type="project" value="TreeGrafter"/>
</dbReference>
<dbReference type="InterPro" id="IPR036179">
    <property type="entry name" value="Ig-like_dom_sf"/>
</dbReference>
<evidence type="ECO:0000256" key="9">
    <source>
        <dbReference type="SAM" id="SignalP"/>
    </source>
</evidence>
<dbReference type="PANTHER" id="PTHR19433">
    <property type="entry name" value="T-CELL RECEPTOR ALPHA CHAIN V REGION-RELATED"/>
    <property type="match status" value="1"/>
</dbReference>
<accession>A0A9W8CD51</accession>
<evidence type="ECO:0000256" key="2">
    <source>
        <dbReference type="ARBA" id="ARBA00022475"/>
    </source>
</evidence>
<dbReference type="PROSITE" id="PS50835">
    <property type="entry name" value="IG_LIKE"/>
    <property type="match status" value="1"/>
</dbReference>
<keyword evidence="6" id="KW-1015">Disulfide bond</keyword>
<dbReference type="EMBL" id="JAFHDT010000001">
    <property type="protein sequence ID" value="KAI7814993.1"/>
    <property type="molecule type" value="Genomic_DNA"/>
</dbReference>
<keyword evidence="4" id="KW-0391">Immunity</keyword>
<organism evidence="11 12">
    <name type="scientific">Triplophysa rosa</name>
    <name type="common">Cave loach</name>
    <dbReference type="NCBI Taxonomy" id="992332"/>
    <lineage>
        <taxon>Eukaryota</taxon>
        <taxon>Metazoa</taxon>
        <taxon>Chordata</taxon>
        <taxon>Craniata</taxon>
        <taxon>Vertebrata</taxon>
        <taxon>Euteleostomi</taxon>
        <taxon>Actinopterygii</taxon>
        <taxon>Neopterygii</taxon>
        <taxon>Teleostei</taxon>
        <taxon>Ostariophysi</taxon>
        <taxon>Cypriniformes</taxon>
        <taxon>Nemacheilidae</taxon>
        <taxon>Triplophysa</taxon>
    </lineage>
</organism>
<feature type="domain" description="Ig-like" evidence="10">
    <location>
        <begin position="15"/>
        <end position="110"/>
    </location>
</feature>
<proteinExistence type="predicted"/>
<dbReference type="GO" id="GO:0005886">
    <property type="term" value="C:plasma membrane"/>
    <property type="evidence" value="ECO:0007669"/>
    <property type="project" value="UniProtKB-SubCell"/>
</dbReference>
<feature type="region of interest" description="Disordered" evidence="8">
    <location>
        <begin position="114"/>
        <end position="163"/>
    </location>
</feature>
<evidence type="ECO:0000256" key="3">
    <source>
        <dbReference type="ARBA" id="ARBA00022729"/>
    </source>
</evidence>
<evidence type="ECO:0000313" key="12">
    <source>
        <dbReference type="Proteomes" id="UP001059041"/>
    </source>
</evidence>
<comment type="subcellular location">
    <subcellularLocation>
        <location evidence="1">Cell membrane</location>
    </subcellularLocation>
</comment>
<comment type="caution">
    <text evidence="11">The sequence shown here is derived from an EMBL/GenBank/DDBJ whole genome shotgun (WGS) entry which is preliminary data.</text>
</comment>
<dbReference type="GO" id="GO:0002376">
    <property type="term" value="P:immune system process"/>
    <property type="evidence" value="ECO:0007669"/>
    <property type="project" value="UniProtKB-KW"/>
</dbReference>
<evidence type="ECO:0000313" key="11">
    <source>
        <dbReference type="EMBL" id="KAI7814993.1"/>
    </source>
</evidence>
<keyword evidence="5" id="KW-0472">Membrane</keyword>
<evidence type="ECO:0000256" key="4">
    <source>
        <dbReference type="ARBA" id="ARBA00022859"/>
    </source>
</evidence>
<dbReference type="InterPro" id="IPR003598">
    <property type="entry name" value="Ig_sub2"/>
</dbReference>
<keyword evidence="7" id="KW-0325">Glycoprotein</keyword>
<dbReference type="SUPFAM" id="SSF48726">
    <property type="entry name" value="Immunoglobulin"/>
    <property type="match status" value="1"/>
</dbReference>
<dbReference type="SMART" id="SM00408">
    <property type="entry name" value="IGc2"/>
    <property type="match status" value="1"/>
</dbReference>
<name>A0A9W8CD51_TRIRA</name>